<dbReference type="RefSeq" id="XP_030761712.1">
    <property type="nucleotide sequence ID" value="XM_030905852.1"/>
</dbReference>
<gene>
    <name evidence="3" type="primary">LOC115886612</name>
</gene>
<evidence type="ECO:0000313" key="2">
    <source>
        <dbReference type="Proteomes" id="UP000504635"/>
    </source>
</evidence>
<dbReference type="AlphaFoldDB" id="A0A6J2YE87"/>
<proteinExistence type="predicted"/>
<dbReference type="Proteomes" id="UP000504635">
    <property type="component" value="Unplaced"/>
</dbReference>
<protein>
    <submittedName>
        <fullName evidence="3">Uncharacterized protein LOC115886612</fullName>
    </submittedName>
</protein>
<dbReference type="InParanoid" id="A0A6J2YE87"/>
<reference evidence="3" key="1">
    <citation type="submission" date="2025-08" db="UniProtKB">
        <authorList>
            <consortium name="RefSeq"/>
        </authorList>
    </citation>
    <scope>IDENTIFICATION</scope>
    <source>
        <tissue evidence="3">Gonads</tissue>
    </source>
</reference>
<evidence type="ECO:0000313" key="3">
    <source>
        <dbReference type="RefSeq" id="XP_030761712.1"/>
    </source>
</evidence>
<dbReference type="GeneID" id="115886612"/>
<accession>A0A6J2YE87</accession>
<organism evidence="2 3">
    <name type="scientific">Sitophilus oryzae</name>
    <name type="common">Rice weevil</name>
    <name type="synonym">Curculio oryzae</name>
    <dbReference type="NCBI Taxonomy" id="7048"/>
    <lineage>
        <taxon>Eukaryota</taxon>
        <taxon>Metazoa</taxon>
        <taxon>Ecdysozoa</taxon>
        <taxon>Arthropoda</taxon>
        <taxon>Hexapoda</taxon>
        <taxon>Insecta</taxon>
        <taxon>Pterygota</taxon>
        <taxon>Neoptera</taxon>
        <taxon>Endopterygota</taxon>
        <taxon>Coleoptera</taxon>
        <taxon>Polyphaga</taxon>
        <taxon>Cucujiformia</taxon>
        <taxon>Curculionidae</taxon>
        <taxon>Dryophthorinae</taxon>
        <taxon>Sitophilus</taxon>
    </lineage>
</organism>
<feature type="compositionally biased region" description="Polar residues" evidence="1">
    <location>
        <begin position="129"/>
        <end position="141"/>
    </location>
</feature>
<dbReference type="OrthoDB" id="7682084at2759"/>
<feature type="compositionally biased region" description="Acidic residues" evidence="1">
    <location>
        <begin position="208"/>
        <end position="218"/>
    </location>
</feature>
<sequence>MSPEANKKNTNKNADLNSEILKQALNLSEVAMDLRDHYIAGEKCINFFKSMINGAEKALNAIEITSKSSFNLANKLVENNINVPELSEELKLEYDQLQGLINKHLSDFNMEEHTSDKNKYLEAKRRNSENVLHGNSSSTKSLKNDVDEKYPENLSKESLIDLNNVVNLPPVPEDIFTSFSNNKPTRTSSLSSLKNMRKIKMFLQKAESDEEDSSDNDEHDYTKMVYGDNDESRTASFHTPSTRKLHLGYIKEESQD</sequence>
<dbReference type="KEGG" id="soy:115886612"/>
<name>A0A6J2YE87_SITOR</name>
<feature type="region of interest" description="Disordered" evidence="1">
    <location>
        <begin position="205"/>
        <end position="256"/>
    </location>
</feature>
<evidence type="ECO:0000256" key="1">
    <source>
        <dbReference type="SAM" id="MobiDB-lite"/>
    </source>
</evidence>
<keyword evidence="2" id="KW-1185">Reference proteome</keyword>
<feature type="region of interest" description="Disordered" evidence="1">
    <location>
        <begin position="125"/>
        <end position="146"/>
    </location>
</feature>